<dbReference type="Proteomes" id="UP000324781">
    <property type="component" value="Unassembled WGS sequence"/>
</dbReference>
<gene>
    <name evidence="1" type="ORF">SAMN05444373_1001136</name>
</gene>
<dbReference type="EMBL" id="FQZP01000001">
    <property type="protein sequence ID" value="SHI39019.1"/>
    <property type="molecule type" value="Genomic_DNA"/>
</dbReference>
<sequence length="40" mass="4483">MIKTVKDFAQLLVLPLTAAKQVQEISKIKKTKSSKLKGRN</sequence>
<evidence type="ECO:0000313" key="1">
    <source>
        <dbReference type="EMBL" id="SHI39019.1"/>
    </source>
</evidence>
<accession>A0A1M6AR67</accession>
<proteinExistence type="predicted"/>
<name>A0A1M6AR67_9FIRM</name>
<protein>
    <submittedName>
        <fullName evidence="1">Uncharacterized protein</fullName>
    </submittedName>
</protein>
<evidence type="ECO:0000313" key="2">
    <source>
        <dbReference type="Proteomes" id="UP000324781"/>
    </source>
</evidence>
<keyword evidence="2" id="KW-1185">Reference proteome</keyword>
<reference evidence="1 2" key="1">
    <citation type="submission" date="2016-11" db="EMBL/GenBank/DDBJ databases">
        <authorList>
            <person name="Varghese N."/>
            <person name="Submissions S."/>
        </authorList>
    </citation>
    <scope>NUCLEOTIDE SEQUENCE [LARGE SCALE GENOMIC DNA]</scope>
    <source>
        <strain evidence="1 2">DSM 19027</strain>
    </source>
</reference>
<organism evidence="1 2">
    <name type="scientific">Thermoclostridium caenicola</name>
    <dbReference type="NCBI Taxonomy" id="659425"/>
    <lineage>
        <taxon>Bacteria</taxon>
        <taxon>Bacillati</taxon>
        <taxon>Bacillota</taxon>
        <taxon>Clostridia</taxon>
        <taxon>Eubacteriales</taxon>
        <taxon>Oscillospiraceae</taxon>
        <taxon>Thermoclostridium</taxon>
    </lineage>
</organism>
<dbReference type="AlphaFoldDB" id="A0A1M6AR67"/>